<dbReference type="SUPFAM" id="SSF52058">
    <property type="entry name" value="L domain-like"/>
    <property type="match status" value="2"/>
</dbReference>
<sequence length="695" mass="79736">MFWEVVVETSWRGQLVERRIQTHLTQLEGWLTAWRTSINVEKSTVVLFTRKIKFYRPAPLRLFGEQIRWVDSVKYLRLTRNTKLTWRRHCNVRLNKARQRLGVLGSLLNWHSALSTRNGLTLYKQLLRPIIDYACPTWRHLTDTYMRRMQAFQSDHFRGLAQSFYARLPDAINTLIQGLGNYVIDPGSLRTCHSTVTVTTPAGSVPHRESADVCTCAVRNGTDRRSMLLASLVLVLLPLSLNGIDIQCVNFPEEECPPQDGCIILSYIKHNDSLLCCHFETTFLLQEALGEKIKEINEIKPGVNITALHIRNVSFYSLDVSALNNFPLQFVSITDNSVLRNLSGQFNQFQSGPGCLNFSTNNLDILDVNMLKNIDKLQFLDLSQNNLTSLPHLPDTNDTLHLDISGNKNVLCNEVKAIMMAENKPHFERQDNTYCSSSQTFHWFNSTERIPLLEKVCPQGHDYKCKCETVRLYIVPGRPPAYSVQVDCSGQRLTALPELLPNNTVHLNISNNNVSSLTPLVSNLAYKEIRVFIADNNYISSILNLEGSDFIKTFNVLSLRKNNLKTLPTYILSNTFDRNVNSKMYLGLNKLHCDCNTAQIIKMWLFTNKKYVLDVEDVLCDNFKERVIDLDKNLVCMTQRVWTDYIYYIIAGQVALLLLLVSKVSYDYWVFKTTGYLPWPASKMPKMPCDWLFES</sequence>
<evidence type="ECO:0000256" key="2">
    <source>
        <dbReference type="ARBA" id="ARBA00022737"/>
    </source>
</evidence>
<organism evidence="3">
    <name type="scientific">Timema monikensis</name>
    <dbReference type="NCBI Taxonomy" id="170555"/>
    <lineage>
        <taxon>Eukaryota</taxon>
        <taxon>Metazoa</taxon>
        <taxon>Ecdysozoa</taxon>
        <taxon>Arthropoda</taxon>
        <taxon>Hexapoda</taxon>
        <taxon>Insecta</taxon>
        <taxon>Pterygota</taxon>
        <taxon>Neoptera</taxon>
        <taxon>Polyneoptera</taxon>
        <taxon>Phasmatodea</taxon>
        <taxon>Timematodea</taxon>
        <taxon>Timematoidea</taxon>
        <taxon>Timematidae</taxon>
        <taxon>Timema</taxon>
    </lineage>
</organism>
<dbReference type="PANTHER" id="PTHR45712">
    <property type="entry name" value="AGAP008170-PA"/>
    <property type="match status" value="1"/>
</dbReference>
<dbReference type="GO" id="GO:0005615">
    <property type="term" value="C:extracellular space"/>
    <property type="evidence" value="ECO:0007669"/>
    <property type="project" value="TreeGrafter"/>
</dbReference>
<reference evidence="3" key="1">
    <citation type="submission" date="2020-11" db="EMBL/GenBank/DDBJ databases">
        <authorList>
            <person name="Tran Van P."/>
        </authorList>
    </citation>
    <scope>NUCLEOTIDE SEQUENCE</scope>
</reference>
<dbReference type="PANTHER" id="PTHR45712:SF1">
    <property type="entry name" value="NEPHROCAN"/>
    <property type="match status" value="1"/>
</dbReference>
<evidence type="ECO:0000313" key="3">
    <source>
        <dbReference type="EMBL" id="CAD7430540.1"/>
    </source>
</evidence>
<dbReference type="Gene3D" id="3.80.10.10">
    <property type="entry name" value="Ribonuclease Inhibitor"/>
    <property type="match status" value="2"/>
</dbReference>
<dbReference type="EMBL" id="OB794537">
    <property type="protein sequence ID" value="CAD7430540.1"/>
    <property type="molecule type" value="Genomic_DNA"/>
</dbReference>
<name>A0A7R9EAN1_9NEOP</name>
<evidence type="ECO:0000256" key="1">
    <source>
        <dbReference type="ARBA" id="ARBA00022614"/>
    </source>
</evidence>
<dbReference type="InterPro" id="IPR050333">
    <property type="entry name" value="SLRP"/>
</dbReference>
<dbReference type="AlphaFoldDB" id="A0A7R9EAN1"/>
<protein>
    <recommendedName>
        <fullName evidence="4">Protein halfway</fullName>
    </recommendedName>
</protein>
<accession>A0A7R9EAN1</accession>
<dbReference type="InterPro" id="IPR001611">
    <property type="entry name" value="Leu-rich_rpt"/>
</dbReference>
<dbReference type="PROSITE" id="PS51450">
    <property type="entry name" value="LRR"/>
    <property type="match status" value="1"/>
</dbReference>
<gene>
    <name evidence="3" type="ORF">TMSB3V08_LOCUS7295</name>
</gene>
<keyword evidence="1" id="KW-0433">Leucine-rich repeat</keyword>
<proteinExistence type="predicted"/>
<evidence type="ECO:0008006" key="4">
    <source>
        <dbReference type="Google" id="ProtNLM"/>
    </source>
</evidence>
<dbReference type="InterPro" id="IPR032675">
    <property type="entry name" value="LRR_dom_sf"/>
</dbReference>
<keyword evidence="2" id="KW-0677">Repeat</keyword>